<comment type="subcellular location">
    <subcellularLocation>
        <location evidence="3 9">Cytoplasm</location>
    </subcellularLocation>
</comment>
<evidence type="ECO:0000256" key="9">
    <source>
        <dbReference type="HAMAP-Rule" id="MF_00417"/>
    </source>
</evidence>
<feature type="active site" evidence="9 10">
    <location>
        <position position="85"/>
    </location>
</feature>
<evidence type="ECO:0000256" key="7">
    <source>
        <dbReference type="ARBA" id="ARBA00022801"/>
    </source>
</evidence>
<feature type="active site" evidence="9 11">
    <location>
        <position position="148"/>
    </location>
</feature>
<dbReference type="InterPro" id="IPR016125">
    <property type="entry name" value="Peptidase_C15-like"/>
</dbReference>
<reference evidence="12 13" key="1">
    <citation type="submission" date="2018-11" db="EMBL/GenBank/DDBJ databases">
        <title>Genomic Encyclopedia of Type Strains, Phase IV (KMG-IV): sequencing the most valuable type-strain genomes for metagenomic binning, comparative biology and taxonomic classification.</title>
        <authorList>
            <person name="Goeker M."/>
        </authorList>
    </citation>
    <scope>NUCLEOTIDE SEQUENCE [LARGE SCALE GENOMIC DNA]</scope>
    <source>
        <strain evidence="12 13">DSM 25623</strain>
    </source>
</reference>
<dbReference type="Gene3D" id="3.40.630.20">
    <property type="entry name" value="Peptidase C15, pyroglutamyl peptidase I-like"/>
    <property type="match status" value="1"/>
</dbReference>
<dbReference type="Pfam" id="PF01470">
    <property type="entry name" value="Peptidase_C15"/>
    <property type="match status" value="1"/>
</dbReference>
<dbReference type="GO" id="GO:0005829">
    <property type="term" value="C:cytosol"/>
    <property type="evidence" value="ECO:0007669"/>
    <property type="project" value="InterPro"/>
</dbReference>
<dbReference type="PROSITE" id="PS01334">
    <property type="entry name" value="PYRASE_CYS"/>
    <property type="match status" value="1"/>
</dbReference>
<comment type="subunit">
    <text evidence="9">Homotetramer.</text>
</comment>
<evidence type="ECO:0000256" key="1">
    <source>
        <dbReference type="ARBA" id="ARBA00001770"/>
    </source>
</evidence>
<dbReference type="PIRSF" id="PIRSF015592">
    <property type="entry name" value="Prld-crbxl_pptds"/>
    <property type="match status" value="1"/>
</dbReference>
<evidence type="ECO:0000256" key="4">
    <source>
        <dbReference type="ARBA" id="ARBA00006641"/>
    </source>
</evidence>
<dbReference type="PANTHER" id="PTHR23402">
    <property type="entry name" value="PROTEASE FAMILY C15 PYROGLUTAMYL-PEPTIDASE I-RELATED"/>
    <property type="match status" value="1"/>
</dbReference>
<comment type="caution">
    <text evidence="12">The sequence shown here is derived from an EMBL/GenBank/DDBJ whole genome shotgun (WGS) entry which is preliminary data.</text>
</comment>
<feature type="active site" evidence="9">
    <location>
        <position position="171"/>
    </location>
</feature>
<evidence type="ECO:0000256" key="3">
    <source>
        <dbReference type="ARBA" id="ARBA00004496"/>
    </source>
</evidence>
<dbReference type="HAMAP" id="MF_00417">
    <property type="entry name" value="Pyrrolid_peptidase"/>
    <property type="match status" value="1"/>
</dbReference>
<dbReference type="InterPro" id="IPR036440">
    <property type="entry name" value="Peptidase_C15-like_sf"/>
</dbReference>
<sequence length="219" mass="22752">MSAFAEPVVLLTGFAPFGGESVNPSWDAVRALDGERIAGHRAVARCLPVEFGASLRALWAALDELRPALVLCVGQAGGRAQLSLERVAINVDDARIPDNAGAQPVDTPVIAGGPTAYFTGLPIKAMLAGLRAAGVPAEISQTAGTYVCNHVFYGLMHALRERPGVRGGFVHIPYAPAQAARHPGAPSLPIETVVQGLRLALDVALTTGADHRFAAGAEH</sequence>
<dbReference type="InterPro" id="IPR033694">
    <property type="entry name" value="PGPEP1_Cys_AS"/>
</dbReference>
<evidence type="ECO:0000313" key="12">
    <source>
        <dbReference type="EMBL" id="RPE81376.1"/>
    </source>
</evidence>
<dbReference type="NCBIfam" id="TIGR00504">
    <property type="entry name" value="pyro_pdase"/>
    <property type="match status" value="1"/>
</dbReference>
<protein>
    <recommendedName>
        <fullName evidence="9">Pyrrolidone-carboxylate peptidase</fullName>
        <ecNumber evidence="9">3.4.19.3</ecNumber>
    </recommendedName>
    <alternativeName>
        <fullName evidence="9">5-oxoprolyl-peptidase</fullName>
    </alternativeName>
    <alternativeName>
        <fullName evidence="9">Pyroglutamyl-peptidase I</fullName>
        <shortName evidence="9">PGP-I</shortName>
        <shortName evidence="9">Pyrase</shortName>
    </alternativeName>
</protein>
<keyword evidence="8 9" id="KW-0788">Thiol protease</keyword>
<comment type="function">
    <text evidence="2 9">Removes 5-oxoproline from various penultimate amino acid residues except L-proline.</text>
</comment>
<evidence type="ECO:0000256" key="8">
    <source>
        <dbReference type="ARBA" id="ARBA00022807"/>
    </source>
</evidence>
<dbReference type="PANTHER" id="PTHR23402:SF1">
    <property type="entry name" value="PYROGLUTAMYL-PEPTIDASE I"/>
    <property type="match status" value="1"/>
</dbReference>
<dbReference type="InterPro" id="IPR000816">
    <property type="entry name" value="Peptidase_C15"/>
</dbReference>
<dbReference type="FunFam" id="3.40.630.20:FF:000001">
    <property type="entry name" value="Pyrrolidone-carboxylate peptidase"/>
    <property type="match status" value="1"/>
</dbReference>
<accession>A0A3N4VEF6</accession>
<dbReference type="EC" id="3.4.19.3" evidence="9"/>
<evidence type="ECO:0000256" key="10">
    <source>
        <dbReference type="PROSITE-ProRule" id="PRU10076"/>
    </source>
</evidence>
<dbReference type="RefSeq" id="WP_123768937.1">
    <property type="nucleotide sequence ID" value="NZ_RKQN01000001.1"/>
</dbReference>
<dbReference type="EMBL" id="RKQN01000001">
    <property type="protein sequence ID" value="RPE81376.1"/>
    <property type="molecule type" value="Genomic_DNA"/>
</dbReference>
<dbReference type="Proteomes" id="UP000269708">
    <property type="component" value="Unassembled WGS sequence"/>
</dbReference>
<keyword evidence="5 9" id="KW-0963">Cytoplasm</keyword>
<evidence type="ECO:0000256" key="5">
    <source>
        <dbReference type="ARBA" id="ARBA00022490"/>
    </source>
</evidence>
<evidence type="ECO:0000256" key="11">
    <source>
        <dbReference type="PROSITE-ProRule" id="PRU10077"/>
    </source>
</evidence>
<gene>
    <name evidence="9" type="primary">pcp</name>
    <name evidence="12" type="ORF">EDC50_0564</name>
</gene>
<keyword evidence="7 9" id="KW-0378">Hydrolase</keyword>
<evidence type="ECO:0000256" key="6">
    <source>
        <dbReference type="ARBA" id="ARBA00022670"/>
    </source>
</evidence>
<dbReference type="PROSITE" id="PS01333">
    <property type="entry name" value="PYRASE_GLU"/>
    <property type="match status" value="1"/>
</dbReference>
<dbReference type="GO" id="GO:0016920">
    <property type="term" value="F:pyroglutamyl-peptidase activity"/>
    <property type="evidence" value="ECO:0007669"/>
    <property type="project" value="UniProtKB-UniRule"/>
</dbReference>
<dbReference type="SUPFAM" id="SSF53182">
    <property type="entry name" value="Pyrrolidone carboxyl peptidase (pyroglutamate aminopeptidase)"/>
    <property type="match status" value="1"/>
</dbReference>
<dbReference type="CDD" id="cd00501">
    <property type="entry name" value="Peptidase_C15"/>
    <property type="match status" value="1"/>
</dbReference>
<evidence type="ECO:0000313" key="13">
    <source>
        <dbReference type="Proteomes" id="UP000269708"/>
    </source>
</evidence>
<dbReference type="InterPro" id="IPR029762">
    <property type="entry name" value="PGP-I_bact-type"/>
</dbReference>
<organism evidence="12 13">
    <name type="scientific">Vulcaniibacterium tengchongense</name>
    <dbReference type="NCBI Taxonomy" id="1273429"/>
    <lineage>
        <taxon>Bacteria</taxon>
        <taxon>Pseudomonadati</taxon>
        <taxon>Pseudomonadota</taxon>
        <taxon>Gammaproteobacteria</taxon>
        <taxon>Lysobacterales</taxon>
        <taxon>Lysobacteraceae</taxon>
        <taxon>Vulcaniibacterium</taxon>
    </lineage>
</organism>
<dbReference type="InterPro" id="IPR033693">
    <property type="entry name" value="PGPEP1_Glu_AS"/>
</dbReference>
<keyword evidence="13" id="KW-1185">Reference proteome</keyword>
<dbReference type="PRINTS" id="PR00706">
    <property type="entry name" value="PYROGLUPTASE"/>
</dbReference>
<dbReference type="NCBIfam" id="NF009676">
    <property type="entry name" value="PRK13197.1"/>
    <property type="match status" value="1"/>
</dbReference>
<dbReference type="AlphaFoldDB" id="A0A3N4VEF6"/>
<dbReference type="OrthoDB" id="9779738at2"/>
<dbReference type="GO" id="GO:0006508">
    <property type="term" value="P:proteolysis"/>
    <property type="evidence" value="ECO:0007669"/>
    <property type="project" value="UniProtKB-KW"/>
</dbReference>
<proteinExistence type="inferred from homology"/>
<comment type="similarity">
    <text evidence="4 9">Belongs to the peptidase C15 family.</text>
</comment>
<keyword evidence="6 9" id="KW-0645">Protease</keyword>
<evidence type="ECO:0000256" key="2">
    <source>
        <dbReference type="ARBA" id="ARBA00002280"/>
    </source>
</evidence>
<name>A0A3N4VEF6_9GAMM</name>
<comment type="catalytic activity">
    <reaction evidence="1 9 10">
        <text>Release of an N-terminal pyroglutamyl group from a polypeptide, the second amino acid generally not being Pro.</text>
        <dbReference type="EC" id="3.4.19.3"/>
    </reaction>
</comment>